<evidence type="ECO:0000313" key="3">
    <source>
        <dbReference type="Proteomes" id="UP000295063"/>
    </source>
</evidence>
<dbReference type="RefSeq" id="WP_132075662.1">
    <property type="nucleotide sequence ID" value="NZ_DAMAKO010000008.1"/>
</dbReference>
<dbReference type="PANTHER" id="PTHR33336:SF15">
    <property type="entry name" value="ABM DOMAIN-CONTAINING PROTEIN"/>
    <property type="match status" value="1"/>
</dbReference>
<dbReference type="PROSITE" id="PS51725">
    <property type="entry name" value="ABM"/>
    <property type="match status" value="1"/>
</dbReference>
<dbReference type="InterPro" id="IPR007138">
    <property type="entry name" value="ABM_dom"/>
</dbReference>
<dbReference type="Proteomes" id="UP000295063">
    <property type="component" value="Unassembled WGS sequence"/>
</dbReference>
<dbReference type="Gene3D" id="3.30.70.100">
    <property type="match status" value="1"/>
</dbReference>
<dbReference type="SUPFAM" id="SSF54909">
    <property type="entry name" value="Dimeric alpha+beta barrel"/>
    <property type="match status" value="1"/>
</dbReference>
<evidence type="ECO:0000259" key="1">
    <source>
        <dbReference type="PROSITE" id="PS51725"/>
    </source>
</evidence>
<protein>
    <submittedName>
        <fullName evidence="2">Quinol monooxygenase YgiN</fullName>
    </submittedName>
</protein>
<proteinExistence type="predicted"/>
<keyword evidence="3" id="KW-1185">Reference proteome</keyword>
<comment type="caution">
    <text evidence="2">The sequence shown here is derived from an EMBL/GenBank/DDBJ whole genome shotgun (WGS) entry which is preliminary data.</text>
</comment>
<feature type="domain" description="ABM" evidence="1">
    <location>
        <begin position="2"/>
        <end position="90"/>
    </location>
</feature>
<dbReference type="OrthoDB" id="287932at2"/>
<dbReference type="Pfam" id="PF03992">
    <property type="entry name" value="ABM"/>
    <property type="match status" value="1"/>
</dbReference>
<keyword evidence="2" id="KW-0503">Monooxygenase</keyword>
<sequence>MLVVLAKLTVRPEKKSELLEYAKALIAATRLEEECISYELLEDPYDASNLLFVERWTDKNALDKHQQMPHIYLWRQQSLPLLAEKTVVRLYHSEEIELS</sequence>
<evidence type="ECO:0000313" key="2">
    <source>
        <dbReference type="EMBL" id="TCL39325.1"/>
    </source>
</evidence>
<dbReference type="AlphaFoldDB" id="A0A4R1Q3E1"/>
<keyword evidence="2" id="KW-0560">Oxidoreductase</keyword>
<organism evidence="2 3">
    <name type="scientific">Anaerospora hongkongensis</name>
    <dbReference type="NCBI Taxonomy" id="244830"/>
    <lineage>
        <taxon>Bacteria</taxon>
        <taxon>Bacillati</taxon>
        <taxon>Bacillota</taxon>
        <taxon>Negativicutes</taxon>
        <taxon>Selenomonadales</taxon>
        <taxon>Sporomusaceae</taxon>
        <taxon>Anaerospora</taxon>
    </lineage>
</organism>
<dbReference type="InterPro" id="IPR011008">
    <property type="entry name" value="Dimeric_a/b-barrel"/>
</dbReference>
<dbReference type="EMBL" id="SLUI01000002">
    <property type="protein sequence ID" value="TCL39325.1"/>
    <property type="molecule type" value="Genomic_DNA"/>
</dbReference>
<dbReference type="InterPro" id="IPR050744">
    <property type="entry name" value="AI-2_Isomerase_LsrG"/>
</dbReference>
<accession>A0A4R1Q3E1</accession>
<dbReference type="PANTHER" id="PTHR33336">
    <property type="entry name" value="QUINOL MONOOXYGENASE YGIN-RELATED"/>
    <property type="match status" value="1"/>
</dbReference>
<dbReference type="GO" id="GO:0004497">
    <property type="term" value="F:monooxygenase activity"/>
    <property type="evidence" value="ECO:0007669"/>
    <property type="project" value="UniProtKB-KW"/>
</dbReference>
<name>A0A4R1Q3E1_9FIRM</name>
<reference evidence="2 3" key="1">
    <citation type="submission" date="2019-03" db="EMBL/GenBank/DDBJ databases">
        <title>Genomic Encyclopedia of Type Strains, Phase IV (KMG-IV): sequencing the most valuable type-strain genomes for metagenomic binning, comparative biology and taxonomic classification.</title>
        <authorList>
            <person name="Goeker M."/>
        </authorList>
    </citation>
    <scope>NUCLEOTIDE SEQUENCE [LARGE SCALE GENOMIC DNA]</scope>
    <source>
        <strain evidence="2 3">DSM 15969</strain>
    </source>
</reference>
<gene>
    <name evidence="2" type="ORF">EV210_102240</name>
</gene>